<feature type="compositionally biased region" description="Basic and acidic residues" evidence="1">
    <location>
        <begin position="417"/>
        <end position="449"/>
    </location>
</feature>
<protein>
    <submittedName>
        <fullName evidence="2">Uncharacterized protein</fullName>
    </submittedName>
</protein>
<sequence>MNSGDWICFISCLVVRAALGRLLDALLELLRRLIDLPADLLLALERAAHLLAALEIRSGRGLLRRLLARQLVERLLQLARLVGDFLERALRAFLSLFDALIEIGERREAQLELGAHRASTARHRVVVEQHESEARVLPGQEAERRHVPAGLETSVARTLRETRERNVGPGALGGRPDLQLQLAQTEVVLRQHLQRHLLSGRQVDVSLRRLHDQHGRRVGKGRDSIAEESLARRAGRSVRFRGGHEVVGSVAVDRQVPAPAPRRKRLPGVRRSVATRLEPIEIAIEGHDQSGLRAAQRGKIAARGRPALDRQPRVARRPVLDVEAHRRQGSREVDAITRALRRGDADPVVLRPRELREVEAPDVAAGLVTTLRRGLDERSRSALEARSALGRLDDEAHRRGRGARIPQRGPRALRLPGPRDGERHDQGHRSRHDQNRPARRDARLQDVERSPFEPAMGFLSQRVRQLRRDVRQLVAFEIDGVAEQRLQIGKPLLDLLEVGREGRHASRVTQRHHDDGDDQQSGEDHQPRPGRGLTGRDRNSQRQSRSDESRAAFRAPQGAAPHPGAPMPSVLALQRVADAGFGRATCHGDGCWAARWEVTGQCVSAYWTMLSPMRSACSRFSGGSW</sequence>
<feature type="compositionally biased region" description="Low complexity" evidence="1">
    <location>
        <begin position="406"/>
        <end position="416"/>
    </location>
</feature>
<proteinExistence type="predicted"/>
<dbReference type="Proteomes" id="UP000319836">
    <property type="component" value="Unassembled WGS sequence"/>
</dbReference>
<gene>
    <name evidence="2" type="ORF">E6K80_07140</name>
</gene>
<feature type="region of interest" description="Disordered" evidence="1">
    <location>
        <begin position="504"/>
        <end position="567"/>
    </location>
</feature>
<evidence type="ECO:0000313" key="2">
    <source>
        <dbReference type="EMBL" id="TMQ70882.1"/>
    </source>
</evidence>
<evidence type="ECO:0000313" key="3">
    <source>
        <dbReference type="Proteomes" id="UP000319836"/>
    </source>
</evidence>
<feature type="region of interest" description="Disordered" evidence="1">
    <location>
        <begin position="394"/>
        <end position="449"/>
    </location>
</feature>
<dbReference type="EMBL" id="VBPA01000168">
    <property type="protein sequence ID" value="TMQ70882.1"/>
    <property type="molecule type" value="Genomic_DNA"/>
</dbReference>
<name>A0A538U4Q9_UNCEI</name>
<feature type="compositionally biased region" description="Basic and acidic residues" evidence="1">
    <location>
        <begin position="534"/>
        <end position="551"/>
    </location>
</feature>
<dbReference type="AlphaFoldDB" id="A0A538U4Q9"/>
<accession>A0A538U4Q9</accession>
<organism evidence="2 3">
    <name type="scientific">Eiseniibacteriota bacterium</name>
    <dbReference type="NCBI Taxonomy" id="2212470"/>
    <lineage>
        <taxon>Bacteria</taxon>
        <taxon>Candidatus Eiseniibacteriota</taxon>
    </lineage>
</organism>
<comment type="caution">
    <text evidence="2">The sequence shown here is derived from an EMBL/GenBank/DDBJ whole genome shotgun (WGS) entry which is preliminary data.</text>
</comment>
<reference evidence="2 3" key="1">
    <citation type="journal article" date="2019" name="Nat. Microbiol.">
        <title>Mediterranean grassland soil C-N compound turnover is dependent on rainfall and depth, and is mediated by genomically divergent microorganisms.</title>
        <authorList>
            <person name="Diamond S."/>
            <person name="Andeer P.F."/>
            <person name="Li Z."/>
            <person name="Crits-Christoph A."/>
            <person name="Burstein D."/>
            <person name="Anantharaman K."/>
            <person name="Lane K.R."/>
            <person name="Thomas B.C."/>
            <person name="Pan C."/>
            <person name="Northen T.R."/>
            <person name="Banfield J.F."/>
        </authorList>
    </citation>
    <scope>NUCLEOTIDE SEQUENCE [LARGE SCALE GENOMIC DNA]</scope>
    <source>
        <strain evidence="2">WS_10</strain>
    </source>
</reference>
<evidence type="ECO:0000256" key="1">
    <source>
        <dbReference type="SAM" id="MobiDB-lite"/>
    </source>
</evidence>